<feature type="compositionally biased region" description="Acidic residues" evidence="1">
    <location>
        <begin position="1"/>
        <end position="10"/>
    </location>
</feature>
<keyword evidence="3" id="KW-1185">Reference proteome</keyword>
<evidence type="ECO:0000256" key="1">
    <source>
        <dbReference type="SAM" id="MobiDB-lite"/>
    </source>
</evidence>
<proteinExistence type="predicted"/>
<sequence>MEAAESETELQTDSGEGVTARWKDRVTKKTGQYVVGETSKASSQLTDQGFLPRMRDAQGLKLQTGRGMRIHANSAIYGLPHGQAHARLLKSAHGLKEVLVENCLASHRARQVCDRGAIKF</sequence>
<evidence type="ECO:0000313" key="3">
    <source>
        <dbReference type="Proteomes" id="UP001629246"/>
    </source>
</evidence>
<evidence type="ECO:0000313" key="2">
    <source>
        <dbReference type="EMBL" id="MFL9922957.1"/>
    </source>
</evidence>
<dbReference type="RefSeq" id="WP_408154117.1">
    <property type="nucleotide sequence ID" value="NZ_JAQQFM010000001.1"/>
</dbReference>
<reference evidence="2 3" key="1">
    <citation type="journal article" date="2024" name="Chem. Sci.">
        <title>Discovery of megapolipeptins by genome mining of a Burkholderiales bacteria collection.</title>
        <authorList>
            <person name="Paulo B.S."/>
            <person name="Recchia M.J.J."/>
            <person name="Lee S."/>
            <person name="Fergusson C.H."/>
            <person name="Romanowski S.B."/>
            <person name="Hernandez A."/>
            <person name="Krull N."/>
            <person name="Liu D.Y."/>
            <person name="Cavanagh H."/>
            <person name="Bos A."/>
            <person name="Gray C.A."/>
            <person name="Murphy B.T."/>
            <person name="Linington R.G."/>
            <person name="Eustaquio A.S."/>
        </authorList>
    </citation>
    <scope>NUCLEOTIDE SEQUENCE [LARGE SCALE GENOMIC DNA]</scope>
    <source>
        <strain evidence="2 3">RL21-008-BIB-A</strain>
    </source>
</reference>
<feature type="region of interest" description="Disordered" evidence="1">
    <location>
        <begin position="1"/>
        <end position="23"/>
    </location>
</feature>
<accession>A0ABW9A3K8</accession>
<gene>
    <name evidence="2" type="ORF">PQR62_01680</name>
</gene>
<protein>
    <submittedName>
        <fullName evidence="2">Uncharacterized protein</fullName>
    </submittedName>
</protein>
<name>A0ABW9A3K8_9BURK</name>
<dbReference type="Proteomes" id="UP001629246">
    <property type="component" value="Unassembled WGS sequence"/>
</dbReference>
<comment type="caution">
    <text evidence="2">The sequence shown here is derived from an EMBL/GenBank/DDBJ whole genome shotgun (WGS) entry which is preliminary data.</text>
</comment>
<dbReference type="EMBL" id="JAQQFM010000001">
    <property type="protein sequence ID" value="MFL9922957.1"/>
    <property type="molecule type" value="Genomic_DNA"/>
</dbReference>
<organism evidence="2 3">
    <name type="scientific">Herbaspirillum lusitanum</name>
    <dbReference type="NCBI Taxonomy" id="213312"/>
    <lineage>
        <taxon>Bacteria</taxon>
        <taxon>Pseudomonadati</taxon>
        <taxon>Pseudomonadota</taxon>
        <taxon>Betaproteobacteria</taxon>
        <taxon>Burkholderiales</taxon>
        <taxon>Oxalobacteraceae</taxon>
        <taxon>Herbaspirillum</taxon>
    </lineage>
</organism>